<evidence type="ECO:0000256" key="14">
    <source>
        <dbReference type="ARBA" id="ARBA00023136"/>
    </source>
</evidence>
<accession>A0AAD9DQG3</accession>
<dbReference type="GO" id="GO:0015031">
    <property type="term" value="P:protein transport"/>
    <property type="evidence" value="ECO:0007669"/>
    <property type="project" value="UniProtKB-KW"/>
</dbReference>
<dbReference type="FunFam" id="3.40.50.300:FF:000550">
    <property type="entry name" value="ras-related protein Rab-21"/>
    <property type="match status" value="1"/>
</dbReference>
<gene>
    <name evidence="18" type="ORF">P4O66_014193</name>
</gene>
<dbReference type="NCBIfam" id="TIGR00231">
    <property type="entry name" value="small_GTP"/>
    <property type="match status" value="1"/>
</dbReference>
<feature type="transmembrane region" description="Helical" evidence="17">
    <location>
        <begin position="288"/>
        <end position="307"/>
    </location>
</feature>
<dbReference type="InterPro" id="IPR027417">
    <property type="entry name" value="P-loop_NTPase"/>
</dbReference>
<dbReference type="CDD" id="cd04123">
    <property type="entry name" value="Rab21"/>
    <property type="match status" value="1"/>
</dbReference>
<dbReference type="Pfam" id="PF00071">
    <property type="entry name" value="Ras"/>
    <property type="match status" value="1"/>
</dbReference>
<dbReference type="GO" id="GO:0005789">
    <property type="term" value="C:endoplasmic reticulum membrane"/>
    <property type="evidence" value="ECO:0007669"/>
    <property type="project" value="UniProtKB-SubCell"/>
</dbReference>
<keyword evidence="16" id="KW-0636">Prenylation</keyword>
<dbReference type="InterPro" id="IPR041833">
    <property type="entry name" value="Rab21"/>
</dbReference>
<dbReference type="PROSITE" id="PS51421">
    <property type="entry name" value="RAS"/>
    <property type="match status" value="1"/>
</dbReference>
<keyword evidence="10" id="KW-0547">Nucleotide-binding</keyword>
<evidence type="ECO:0000256" key="17">
    <source>
        <dbReference type="SAM" id="Phobius"/>
    </source>
</evidence>
<keyword evidence="11" id="KW-0653">Protein transport</keyword>
<dbReference type="Proteomes" id="UP001239994">
    <property type="component" value="Unassembled WGS sequence"/>
</dbReference>
<evidence type="ECO:0000256" key="15">
    <source>
        <dbReference type="ARBA" id="ARBA00023288"/>
    </source>
</evidence>
<dbReference type="PROSITE" id="PS51419">
    <property type="entry name" value="RAB"/>
    <property type="match status" value="1"/>
</dbReference>
<evidence type="ECO:0000256" key="5">
    <source>
        <dbReference type="ARBA" id="ARBA00009012"/>
    </source>
</evidence>
<name>A0AAD9DQG3_9TELE</name>
<evidence type="ECO:0000256" key="6">
    <source>
        <dbReference type="ARBA" id="ARBA00014258"/>
    </source>
</evidence>
<dbReference type="GO" id="GO:0003924">
    <property type="term" value="F:GTPase activity"/>
    <property type="evidence" value="ECO:0007669"/>
    <property type="project" value="InterPro"/>
</dbReference>
<dbReference type="Pfam" id="PF01940">
    <property type="entry name" value="DUF92"/>
    <property type="match status" value="1"/>
</dbReference>
<protein>
    <recommendedName>
        <fullName evidence="7">Ras-related protein Rab-21</fullName>
    </recommendedName>
    <alternativeName>
        <fullName evidence="6">Transmembrane protein 19</fullName>
    </alternativeName>
</protein>
<comment type="similarity">
    <text evidence="4">Belongs to the small GTPase superfamily. Rab family.</text>
</comment>
<evidence type="ECO:0000256" key="11">
    <source>
        <dbReference type="ARBA" id="ARBA00022927"/>
    </source>
</evidence>
<dbReference type="GO" id="GO:0005525">
    <property type="term" value="F:GTP binding"/>
    <property type="evidence" value="ECO:0007669"/>
    <property type="project" value="UniProtKB-KW"/>
</dbReference>
<dbReference type="SMART" id="SM00175">
    <property type="entry name" value="RAB"/>
    <property type="match status" value="1"/>
</dbReference>
<dbReference type="GO" id="GO:0032482">
    <property type="term" value="P:Rab protein signal transduction"/>
    <property type="evidence" value="ECO:0007669"/>
    <property type="project" value="InterPro"/>
</dbReference>
<dbReference type="AlphaFoldDB" id="A0AAD9DQG3"/>
<evidence type="ECO:0000256" key="7">
    <source>
        <dbReference type="ARBA" id="ARBA00014900"/>
    </source>
</evidence>
<organism evidence="18 19">
    <name type="scientific">Electrophorus voltai</name>
    <dbReference type="NCBI Taxonomy" id="2609070"/>
    <lineage>
        <taxon>Eukaryota</taxon>
        <taxon>Metazoa</taxon>
        <taxon>Chordata</taxon>
        <taxon>Craniata</taxon>
        <taxon>Vertebrata</taxon>
        <taxon>Euteleostomi</taxon>
        <taxon>Actinopterygii</taxon>
        <taxon>Neopterygii</taxon>
        <taxon>Teleostei</taxon>
        <taxon>Ostariophysi</taxon>
        <taxon>Gymnotiformes</taxon>
        <taxon>Gymnotoidei</taxon>
        <taxon>Gymnotidae</taxon>
        <taxon>Electrophorus</taxon>
    </lineage>
</organism>
<keyword evidence="8" id="KW-0813">Transport</keyword>
<evidence type="ECO:0000256" key="1">
    <source>
        <dbReference type="ARBA" id="ARBA00004141"/>
    </source>
</evidence>
<evidence type="ECO:0000313" key="18">
    <source>
        <dbReference type="EMBL" id="KAK1790291.1"/>
    </source>
</evidence>
<evidence type="ECO:0000256" key="3">
    <source>
        <dbReference type="ARBA" id="ARBA00004628"/>
    </source>
</evidence>
<evidence type="ECO:0000256" key="10">
    <source>
        <dbReference type="ARBA" id="ARBA00022741"/>
    </source>
</evidence>
<sequence>MCIKGDTLQHANMMTDMIVLCITLAISLFFWIISITASTYYGTLQPVSPWRWLFSVLVPVILSSRALKRRSLDRGGALGALLVGFILSMANLSFFAALFTFYVTSTKLTRWRGDVKKRIDSEYKEGGQRNWVQVFCNGGVPTELALLYMIEVGPGEMPVDFGQHYSASWMCLSLLGALACSAGDTWASEVGPVLSRRRPRLITTWKEVPTGTNGGVTPVGLVASLLGGVAVGTAYFLTQLLLVNDLHLAAPQWPVMVYGGTAGLLGSVLDSFLGAHMQYSGEPYPADLLLYFYSYISHVIFGRRIFLIKVKICPFTMAAGGPGSKTYSFKVVLLGEGCVGKTSLVLRYCENKFNDKHITTLQASFLTKKLNITGKRVNLAIWDTAGQERFHALGPIYYRDSNGAILVYDITDEDSFQKVKNWVKELRKMLGNEISLCIVGNKIDLEKERHVSVEEAEGYADSVGAKHYHTSAKLNKGIEELFLDLCKSKPALFHLSSQLAGCAVVRGTAHHVLPTLAGSHCGMMETAQAEERLRGNGASTAAPGRRGVQIIDDEPRAATAAGGCCSSG</sequence>
<dbReference type="SMART" id="SM00174">
    <property type="entry name" value="RHO"/>
    <property type="match status" value="1"/>
</dbReference>
<reference evidence="18" key="1">
    <citation type="submission" date="2023-03" db="EMBL/GenBank/DDBJ databases">
        <title>Electrophorus voltai genome.</title>
        <authorList>
            <person name="Bian C."/>
        </authorList>
    </citation>
    <scope>NUCLEOTIDE SEQUENCE</scope>
    <source>
        <strain evidence="18">CB-2022</strain>
        <tissue evidence="18">Muscle</tissue>
    </source>
</reference>
<dbReference type="Gene3D" id="3.40.50.300">
    <property type="entry name" value="P-loop containing nucleotide triphosphate hydrolases"/>
    <property type="match status" value="1"/>
</dbReference>
<dbReference type="EMBL" id="JAROKS010000021">
    <property type="protein sequence ID" value="KAK1790291.1"/>
    <property type="molecule type" value="Genomic_DNA"/>
</dbReference>
<comment type="caution">
    <text evidence="18">The sequence shown here is derived from an EMBL/GenBank/DDBJ whole genome shotgun (WGS) entry which is preliminary data.</text>
</comment>
<feature type="transmembrane region" description="Helical" evidence="17">
    <location>
        <begin position="79"/>
        <end position="103"/>
    </location>
</feature>
<dbReference type="PANTHER" id="PTHR13353:SF5">
    <property type="entry name" value="TRANSMEMBRANE PROTEIN 19"/>
    <property type="match status" value="1"/>
</dbReference>
<evidence type="ECO:0000256" key="2">
    <source>
        <dbReference type="ARBA" id="ARBA00004626"/>
    </source>
</evidence>
<evidence type="ECO:0000313" key="19">
    <source>
        <dbReference type="Proteomes" id="UP001239994"/>
    </source>
</evidence>
<comment type="similarity">
    <text evidence="5">Belongs to the TMEM19 family.</text>
</comment>
<evidence type="ECO:0000256" key="9">
    <source>
        <dbReference type="ARBA" id="ARBA00022692"/>
    </source>
</evidence>
<feature type="transmembrane region" description="Helical" evidence="17">
    <location>
        <begin position="219"/>
        <end position="243"/>
    </location>
</feature>
<feature type="transmembrane region" description="Helical" evidence="17">
    <location>
        <begin position="255"/>
        <end position="276"/>
    </location>
</feature>
<evidence type="ECO:0000256" key="4">
    <source>
        <dbReference type="ARBA" id="ARBA00006270"/>
    </source>
</evidence>
<dbReference type="InterPro" id="IPR005225">
    <property type="entry name" value="Small_GTP-bd"/>
</dbReference>
<dbReference type="SMART" id="SM00176">
    <property type="entry name" value="RAN"/>
    <property type="match status" value="1"/>
</dbReference>
<feature type="transmembrane region" description="Helical" evidence="17">
    <location>
        <begin position="17"/>
        <end position="37"/>
    </location>
</feature>
<proteinExistence type="inferred from homology"/>
<keyword evidence="9 17" id="KW-0812">Transmembrane</keyword>
<keyword evidence="19" id="KW-1185">Reference proteome</keyword>
<evidence type="ECO:0000256" key="16">
    <source>
        <dbReference type="ARBA" id="ARBA00023289"/>
    </source>
</evidence>
<evidence type="ECO:0000256" key="8">
    <source>
        <dbReference type="ARBA" id="ARBA00022448"/>
    </source>
</evidence>
<dbReference type="InterPro" id="IPR002794">
    <property type="entry name" value="DUF92_TMEM19"/>
</dbReference>
<evidence type="ECO:0000256" key="13">
    <source>
        <dbReference type="ARBA" id="ARBA00023134"/>
    </source>
</evidence>
<dbReference type="PANTHER" id="PTHR13353">
    <property type="entry name" value="TRANSMEMBRANE PROTEIN 19"/>
    <property type="match status" value="1"/>
</dbReference>
<dbReference type="SMART" id="SM00173">
    <property type="entry name" value="RAS"/>
    <property type="match status" value="1"/>
</dbReference>
<evidence type="ECO:0000256" key="12">
    <source>
        <dbReference type="ARBA" id="ARBA00022989"/>
    </source>
</evidence>
<dbReference type="GO" id="GO:0032154">
    <property type="term" value="C:cleavage furrow"/>
    <property type="evidence" value="ECO:0007669"/>
    <property type="project" value="UniProtKB-SubCell"/>
</dbReference>
<dbReference type="InterPro" id="IPR001806">
    <property type="entry name" value="Small_GTPase"/>
</dbReference>
<keyword evidence="13" id="KW-0342">GTP-binding</keyword>
<dbReference type="PROSITE" id="PS51420">
    <property type="entry name" value="RHO"/>
    <property type="match status" value="1"/>
</dbReference>
<comment type="subcellular location">
    <subcellularLocation>
        <location evidence="2">Cleavage furrow</location>
    </subcellularLocation>
    <subcellularLocation>
        <location evidence="3">Endoplasmic reticulum membrane</location>
        <topology evidence="3">Lipid-anchor</topology>
    </subcellularLocation>
    <subcellularLocation>
        <location evidence="1">Membrane</location>
        <topology evidence="1">Multi-pass membrane protein</topology>
    </subcellularLocation>
</comment>
<dbReference type="SUPFAM" id="SSF52540">
    <property type="entry name" value="P-loop containing nucleoside triphosphate hydrolases"/>
    <property type="match status" value="1"/>
</dbReference>
<keyword evidence="14 17" id="KW-0472">Membrane</keyword>
<keyword evidence="15" id="KW-0449">Lipoprotein</keyword>
<keyword evidence="12 17" id="KW-1133">Transmembrane helix</keyword>
<dbReference type="PRINTS" id="PR00449">
    <property type="entry name" value="RASTRNSFRMNG"/>
</dbReference>